<dbReference type="Pfam" id="PF26150">
    <property type="entry name" value="LEA-2_4"/>
    <property type="match status" value="1"/>
</dbReference>
<dbReference type="AlphaFoldDB" id="A0A8K0WYM6"/>
<dbReference type="InterPro" id="IPR059066">
    <property type="entry name" value="Ig_Tag1-like_5th"/>
</dbReference>
<feature type="domain" description="Tag1-like fourth Ig-like" evidence="4">
    <location>
        <begin position="593"/>
        <end position="705"/>
    </location>
</feature>
<dbReference type="Pfam" id="PF22786">
    <property type="entry name" value="Tag1_C"/>
    <property type="match status" value="1"/>
</dbReference>
<evidence type="ECO:0000259" key="5">
    <source>
        <dbReference type="Pfam" id="PF26153"/>
    </source>
</evidence>
<feature type="domain" description="Tag1-like fifth Ig-like" evidence="5">
    <location>
        <begin position="730"/>
        <end position="841"/>
    </location>
</feature>
<dbReference type="Pfam" id="PF26153">
    <property type="entry name" value="LEA-2L_5"/>
    <property type="match status" value="1"/>
</dbReference>
<dbReference type="OrthoDB" id="5596576at2759"/>
<dbReference type="InterPro" id="IPR055011">
    <property type="entry name" value="Tag1_C"/>
</dbReference>
<comment type="caution">
    <text evidence="6">The sequence shown here is derived from an EMBL/GenBank/DDBJ whole genome shotgun (WGS) entry which is preliminary data.</text>
</comment>
<keyword evidence="2" id="KW-1133">Transmembrane helix</keyword>
<feature type="region of interest" description="Disordered" evidence="1">
    <location>
        <begin position="1"/>
        <end position="61"/>
    </location>
</feature>
<feature type="domain" description="Tag1 C-terminal" evidence="3">
    <location>
        <begin position="469"/>
        <end position="581"/>
    </location>
</feature>
<name>A0A8K0WYM6_9PEZI</name>
<feature type="transmembrane region" description="Helical" evidence="2">
    <location>
        <begin position="78"/>
        <end position="98"/>
    </location>
</feature>
<evidence type="ECO:0000256" key="1">
    <source>
        <dbReference type="SAM" id="MobiDB-lite"/>
    </source>
</evidence>
<evidence type="ECO:0000259" key="3">
    <source>
        <dbReference type="Pfam" id="PF22786"/>
    </source>
</evidence>
<evidence type="ECO:0000313" key="6">
    <source>
        <dbReference type="EMBL" id="KAH7347823.1"/>
    </source>
</evidence>
<gene>
    <name evidence="6" type="ORF">B0T11DRAFT_144998</name>
</gene>
<proteinExistence type="predicted"/>
<dbReference type="PANTHER" id="PTHR35895">
    <property type="entry name" value="CHROMOSOME 16, WHOLE GENOME SHOTGUN SEQUENCE"/>
    <property type="match status" value="1"/>
</dbReference>
<keyword evidence="2" id="KW-0472">Membrane</keyword>
<dbReference type="Proteomes" id="UP000813385">
    <property type="component" value="Unassembled WGS sequence"/>
</dbReference>
<sequence length="853" mass="92398">MASPERSPLLAPKGKARATDEDDEASETAPLLSTASATPRYDGDLDEPADETEAEAASADADPVDLTKKKKRVRWPSILAISLLIVIAIFIILLAFLLPSAVEEYAKEAAVLEPTGLSLESITADGVRARIQASFRLDGSRVKDPNSRRLGRFSTWVVRKLGTDQTQLSVYSPQHYNSLLGSAVIPPLVIDIVDGHSTLIDFVAELSPGDASTYRSIANQWLEGNLDRLEVLGKADISLKSGIFPLGTHPVAQKLVLEANEIPDLPSYNITRLNLHDVDTPGDSKGAVGADISVTAFNSFPLSLEIPELGFEVLVPNCDPSDHYIGVADVLTKHVTVRPNSDVVLDAQGLIRGIPKSLTRVCPNEDTSPLDNLIHQYMKGKGSTVYVRGKRLPESKTPAWISDILSQVTVPVSFPGHGFDNFVREFSLSDVDFKLPSPFADPDDPDDDGNPRVSGTIEVLAALPKEMGFEVNVTDLRAFADVYYKKQKMGTLLLDEWNPANSTMLRDERTGEPLVKIQSRVEDVPLNITDSDVLSEVMQEMFFGDKPVMLDVDAKVDTKLRTALGALVFKDIPAEGRVPVKPLPGDALSTLSPRIGEVKMVGSTSGSIELEALVNITNPTSYTAWIPYININIAKNGSVLGSATARNMNITKGNNTNLFVTAVWSPSAAGEHGAQIGSDLISQYLSGYNVTVDVKAHRDSIPSVPLLGEALSKVNLTVPAPRIDFPGEGKEDNHFIRDATFHVLSSTATFTLLSPLKYNTIYIEMVNATAYYNHTEPVGRIDYDVPFAAFPGSTETPRLPVEWSAGSVGYDAVKKALGGVLKLDAAANVTVRIGSWRQTIWYTGRGIGAHIRL</sequence>
<reference evidence="6" key="1">
    <citation type="journal article" date="2021" name="Nat. Commun.">
        <title>Genetic determinants of endophytism in the Arabidopsis root mycobiome.</title>
        <authorList>
            <person name="Mesny F."/>
            <person name="Miyauchi S."/>
            <person name="Thiergart T."/>
            <person name="Pickel B."/>
            <person name="Atanasova L."/>
            <person name="Karlsson M."/>
            <person name="Huettel B."/>
            <person name="Barry K.W."/>
            <person name="Haridas S."/>
            <person name="Chen C."/>
            <person name="Bauer D."/>
            <person name="Andreopoulos W."/>
            <person name="Pangilinan J."/>
            <person name="LaButti K."/>
            <person name="Riley R."/>
            <person name="Lipzen A."/>
            <person name="Clum A."/>
            <person name="Drula E."/>
            <person name="Henrissat B."/>
            <person name="Kohler A."/>
            <person name="Grigoriev I.V."/>
            <person name="Martin F.M."/>
            <person name="Hacquard S."/>
        </authorList>
    </citation>
    <scope>NUCLEOTIDE SEQUENCE</scope>
    <source>
        <strain evidence="6">MPI-CAGE-AT-0016</strain>
    </source>
</reference>
<keyword evidence="2" id="KW-0812">Transmembrane</keyword>
<dbReference type="InterPro" id="IPR059065">
    <property type="entry name" value="Ig_Tag1-like_4th"/>
</dbReference>
<dbReference type="GO" id="GO:0000329">
    <property type="term" value="C:fungal-type vacuole membrane"/>
    <property type="evidence" value="ECO:0007669"/>
    <property type="project" value="InterPro"/>
</dbReference>
<protein>
    <recommendedName>
        <fullName evidence="8">Pre-rRNA processing protein</fullName>
    </recommendedName>
</protein>
<dbReference type="InterPro" id="IPR046368">
    <property type="entry name" value="Tag1"/>
</dbReference>
<accession>A0A8K0WYM6</accession>
<organism evidence="6 7">
    <name type="scientific">Plectosphaerella cucumerina</name>
    <dbReference type="NCBI Taxonomy" id="40658"/>
    <lineage>
        <taxon>Eukaryota</taxon>
        <taxon>Fungi</taxon>
        <taxon>Dikarya</taxon>
        <taxon>Ascomycota</taxon>
        <taxon>Pezizomycotina</taxon>
        <taxon>Sordariomycetes</taxon>
        <taxon>Hypocreomycetidae</taxon>
        <taxon>Glomerellales</taxon>
        <taxon>Plectosphaerellaceae</taxon>
        <taxon>Plectosphaerella</taxon>
    </lineage>
</organism>
<evidence type="ECO:0000259" key="4">
    <source>
        <dbReference type="Pfam" id="PF26150"/>
    </source>
</evidence>
<evidence type="ECO:0000256" key="2">
    <source>
        <dbReference type="SAM" id="Phobius"/>
    </source>
</evidence>
<feature type="compositionally biased region" description="Acidic residues" evidence="1">
    <location>
        <begin position="44"/>
        <end position="54"/>
    </location>
</feature>
<dbReference type="PANTHER" id="PTHR35895:SF3">
    <property type="entry name" value="PRE-RRNA PROCESSING PROTEIN"/>
    <property type="match status" value="1"/>
</dbReference>
<keyword evidence="7" id="KW-1185">Reference proteome</keyword>
<dbReference type="EMBL" id="JAGPXD010000007">
    <property type="protein sequence ID" value="KAH7347823.1"/>
    <property type="molecule type" value="Genomic_DNA"/>
</dbReference>
<evidence type="ECO:0000313" key="7">
    <source>
        <dbReference type="Proteomes" id="UP000813385"/>
    </source>
</evidence>
<evidence type="ECO:0008006" key="8">
    <source>
        <dbReference type="Google" id="ProtNLM"/>
    </source>
</evidence>
<dbReference type="Pfam" id="PF26174">
    <property type="entry name" value="LEA-2_1"/>
    <property type="match status" value="1"/>
</dbReference>